<evidence type="ECO:0000256" key="1">
    <source>
        <dbReference type="SAM" id="Phobius"/>
    </source>
</evidence>
<dbReference type="Proteomes" id="UP000249056">
    <property type="component" value="Unassembled WGS sequence"/>
</dbReference>
<evidence type="ECO:0000313" key="2">
    <source>
        <dbReference type="EMBL" id="RAL68637.1"/>
    </source>
</evidence>
<keyword evidence="1" id="KW-0472">Membrane</keyword>
<proteinExistence type="predicted"/>
<name>A0A395J829_9HELO</name>
<sequence length="150" mass="17575">MPDMKSSHFEHILVLILIHQLVCIYLFSNTLIKVAIHNRRKGRKISFIRSSIHLIHLHFASPSMHFLESMIKCIPQDKKQFPITPSTRYHSALTVKDGDGKIGRNYEKVVDGRMDEIYERMKRKHEQMKLIGSCPGSRKTFFALNERKQK</sequence>
<accession>A0A395J829</accession>
<gene>
    <name evidence="2" type="ORF">DID88_007349</name>
</gene>
<dbReference type="AlphaFoldDB" id="A0A395J829"/>
<protein>
    <submittedName>
        <fullName evidence="2">Uncharacterized protein</fullName>
    </submittedName>
</protein>
<keyword evidence="1" id="KW-1133">Transmembrane helix</keyword>
<evidence type="ECO:0000313" key="3">
    <source>
        <dbReference type="Proteomes" id="UP000249056"/>
    </source>
</evidence>
<feature type="transmembrane region" description="Helical" evidence="1">
    <location>
        <begin position="12"/>
        <end position="36"/>
    </location>
</feature>
<keyword evidence="3" id="KW-1185">Reference proteome</keyword>
<comment type="caution">
    <text evidence="2">The sequence shown here is derived from an EMBL/GenBank/DDBJ whole genome shotgun (WGS) entry which is preliminary data.</text>
</comment>
<organism evidence="2 3">
    <name type="scientific">Monilinia fructigena</name>
    <dbReference type="NCBI Taxonomy" id="38457"/>
    <lineage>
        <taxon>Eukaryota</taxon>
        <taxon>Fungi</taxon>
        <taxon>Dikarya</taxon>
        <taxon>Ascomycota</taxon>
        <taxon>Pezizomycotina</taxon>
        <taxon>Leotiomycetes</taxon>
        <taxon>Helotiales</taxon>
        <taxon>Sclerotiniaceae</taxon>
        <taxon>Monilinia</taxon>
    </lineage>
</organism>
<reference evidence="2 3" key="1">
    <citation type="submission" date="2018-06" db="EMBL/GenBank/DDBJ databases">
        <title>Genome Sequence of the Brown Rot Fungal Pathogen Monilinia fructigena.</title>
        <authorList>
            <person name="Landi L."/>
            <person name="De Miccolis Angelini R.M."/>
            <person name="Pollastro S."/>
            <person name="Abate D."/>
            <person name="Faretra F."/>
            <person name="Romanazzi G."/>
        </authorList>
    </citation>
    <scope>NUCLEOTIDE SEQUENCE [LARGE SCALE GENOMIC DNA]</scope>
    <source>
        <strain evidence="2 3">Mfrg269</strain>
    </source>
</reference>
<keyword evidence="1" id="KW-0812">Transmembrane</keyword>
<dbReference type="EMBL" id="QKRW01000001">
    <property type="protein sequence ID" value="RAL68637.1"/>
    <property type="molecule type" value="Genomic_DNA"/>
</dbReference>